<dbReference type="SUPFAM" id="SSF55060">
    <property type="entry name" value="GHMP Kinase, C-terminal domain"/>
    <property type="match status" value="1"/>
</dbReference>
<dbReference type="InterPro" id="IPR006205">
    <property type="entry name" value="Mev_gal_kin"/>
</dbReference>
<dbReference type="GO" id="GO:0019287">
    <property type="term" value="P:isopentenyl diphosphate biosynthetic process, mevalonate pathway"/>
    <property type="evidence" value="ECO:0007669"/>
    <property type="project" value="UniProtKB-UniPathway"/>
</dbReference>
<dbReference type="STRING" id="863239.GCA_000213935_00691"/>
<evidence type="ECO:0000256" key="5">
    <source>
        <dbReference type="ARBA" id="ARBA00022777"/>
    </source>
</evidence>
<dbReference type="PANTHER" id="PTHR43290:SF2">
    <property type="entry name" value="MEVALONATE KINASE"/>
    <property type="match status" value="1"/>
</dbReference>
<dbReference type="SUPFAM" id="SSF54211">
    <property type="entry name" value="Ribosomal protein S5 domain 2-like"/>
    <property type="match status" value="1"/>
</dbReference>
<evidence type="ECO:0000256" key="3">
    <source>
        <dbReference type="ARBA" id="ARBA00022679"/>
    </source>
</evidence>
<evidence type="ECO:0000256" key="4">
    <source>
        <dbReference type="ARBA" id="ARBA00022741"/>
    </source>
</evidence>
<dbReference type="PANTHER" id="PTHR43290">
    <property type="entry name" value="MEVALONATE KINASE"/>
    <property type="match status" value="1"/>
</dbReference>
<dbReference type="AlphaFoldDB" id="A0A3D4SZV2"/>
<evidence type="ECO:0000256" key="9">
    <source>
        <dbReference type="ARBA" id="ARBA00029438"/>
    </source>
</evidence>
<keyword evidence="6" id="KW-0067">ATP-binding</keyword>
<name>A0A3D4SZV2_9CORY</name>
<dbReference type="Pfam" id="PF08544">
    <property type="entry name" value="GHMP_kinases_C"/>
    <property type="match status" value="1"/>
</dbReference>
<dbReference type="InterPro" id="IPR020568">
    <property type="entry name" value="Ribosomal_Su5_D2-typ_SF"/>
</dbReference>
<dbReference type="GO" id="GO:0004496">
    <property type="term" value="F:mevalonate kinase activity"/>
    <property type="evidence" value="ECO:0007669"/>
    <property type="project" value="InterPro"/>
</dbReference>
<dbReference type="Gene3D" id="3.30.230.10">
    <property type="match status" value="1"/>
</dbReference>
<evidence type="ECO:0000256" key="7">
    <source>
        <dbReference type="ARBA" id="ARBA00022842"/>
    </source>
</evidence>
<evidence type="ECO:0000313" key="13">
    <source>
        <dbReference type="Proteomes" id="UP000261739"/>
    </source>
</evidence>
<dbReference type="RefSeq" id="WP_273051787.1">
    <property type="nucleotide sequence ID" value="NZ_DAITTW010000036.1"/>
</dbReference>
<dbReference type="InterPro" id="IPR013750">
    <property type="entry name" value="GHMP_kinase_C_dom"/>
</dbReference>
<keyword evidence="1" id="KW-0963">Cytoplasm</keyword>
<evidence type="ECO:0000256" key="2">
    <source>
        <dbReference type="ARBA" id="ARBA00022516"/>
    </source>
</evidence>
<evidence type="ECO:0000256" key="1">
    <source>
        <dbReference type="ARBA" id="ARBA00022490"/>
    </source>
</evidence>
<dbReference type="Gene3D" id="3.30.70.890">
    <property type="entry name" value="GHMP kinase, C-terminal domain"/>
    <property type="match status" value="1"/>
</dbReference>
<evidence type="ECO:0000256" key="8">
    <source>
        <dbReference type="ARBA" id="ARBA00023098"/>
    </source>
</evidence>
<evidence type="ECO:0000256" key="6">
    <source>
        <dbReference type="ARBA" id="ARBA00022840"/>
    </source>
</evidence>
<accession>A0A3D4SZV2</accession>
<dbReference type="Pfam" id="PF00288">
    <property type="entry name" value="GHMP_kinases_N"/>
    <property type="match status" value="1"/>
</dbReference>
<reference evidence="12 13" key="1">
    <citation type="journal article" date="2018" name="Nat. Biotechnol.">
        <title>A standardized bacterial taxonomy based on genome phylogeny substantially revises the tree of life.</title>
        <authorList>
            <person name="Parks D.H."/>
            <person name="Chuvochina M."/>
            <person name="Waite D.W."/>
            <person name="Rinke C."/>
            <person name="Skarshewski A."/>
            <person name="Chaumeil P.A."/>
            <person name="Hugenholtz P."/>
        </authorList>
    </citation>
    <scope>NUCLEOTIDE SEQUENCE [LARGE SCALE GENOMIC DNA]</scope>
    <source>
        <strain evidence="12">UBA11247</strain>
    </source>
</reference>
<dbReference type="GO" id="GO:0005829">
    <property type="term" value="C:cytosol"/>
    <property type="evidence" value="ECO:0007669"/>
    <property type="project" value="TreeGrafter"/>
</dbReference>
<protein>
    <submittedName>
        <fullName evidence="12">Mevalonate kinase</fullName>
    </submittedName>
</protein>
<evidence type="ECO:0000259" key="11">
    <source>
        <dbReference type="Pfam" id="PF08544"/>
    </source>
</evidence>
<keyword evidence="2" id="KW-0444">Lipid biosynthesis</keyword>
<dbReference type="Proteomes" id="UP000261739">
    <property type="component" value="Unassembled WGS sequence"/>
</dbReference>
<organism evidence="12 13">
    <name type="scientific">Corynebacterium nuruki</name>
    <dbReference type="NCBI Taxonomy" id="1032851"/>
    <lineage>
        <taxon>Bacteria</taxon>
        <taxon>Bacillati</taxon>
        <taxon>Actinomycetota</taxon>
        <taxon>Actinomycetes</taxon>
        <taxon>Mycobacteriales</taxon>
        <taxon>Corynebacteriaceae</taxon>
        <taxon>Corynebacterium</taxon>
    </lineage>
</organism>
<dbReference type="PRINTS" id="PR00959">
    <property type="entry name" value="MEVGALKINASE"/>
</dbReference>
<feature type="domain" description="GHMP kinase N-terminal" evidence="10">
    <location>
        <begin position="75"/>
        <end position="155"/>
    </location>
</feature>
<keyword evidence="4" id="KW-0547">Nucleotide-binding</keyword>
<dbReference type="EMBL" id="DQID01000185">
    <property type="protein sequence ID" value="HCT14541.1"/>
    <property type="molecule type" value="Genomic_DNA"/>
</dbReference>
<dbReference type="InterPro" id="IPR036554">
    <property type="entry name" value="GHMP_kinase_C_sf"/>
</dbReference>
<keyword evidence="3" id="KW-0808">Transferase</keyword>
<feature type="domain" description="GHMP kinase C-terminal" evidence="11">
    <location>
        <begin position="224"/>
        <end position="298"/>
    </location>
</feature>
<dbReference type="GO" id="GO:0005524">
    <property type="term" value="F:ATP binding"/>
    <property type="evidence" value="ECO:0007669"/>
    <property type="project" value="UniProtKB-KW"/>
</dbReference>
<dbReference type="InterPro" id="IPR014721">
    <property type="entry name" value="Ribsml_uS5_D2-typ_fold_subgr"/>
</dbReference>
<proteinExistence type="predicted"/>
<keyword evidence="8" id="KW-0443">Lipid metabolism</keyword>
<dbReference type="NCBIfam" id="TIGR00549">
    <property type="entry name" value="mevalon_kin"/>
    <property type="match status" value="1"/>
</dbReference>
<evidence type="ECO:0000313" key="12">
    <source>
        <dbReference type="EMBL" id="HCT14541.1"/>
    </source>
</evidence>
<sequence length="322" mass="32891">MEPHTGYGQTVAKIILFGEHAVVYGHPAIALPLTSLRMTADVTPTGGTAQESTLSGLGWTGRLQAAPARFASIARAAEVASAFAGHPDAGLHIATHSDFPPERGLGSSAAAAGAVIRGVLDAFDVPATRQEIFELTQQAETVAHGRPSGLDAVATSADTPVHFQGGQPTDLDYALDAWIVIADSGEEGSTLETVTHVRSRYDADPAATSVVLDRLGAITGEVVDDMRAGDIADMGDRMTEAHHLLAGLGVSDERLDAMVTAAVGAGALGAKLTGGGRGGCVIALAADEDSAHRIEEALVLAGARATWVHAPQPGTFAGEGAR</sequence>
<comment type="pathway">
    <text evidence="9">Isoprenoid biosynthesis; isopentenyl diphosphate biosynthesis via mevalonate pathway; isopentenyl diphosphate from (R)-mevalonate: step 1/3.</text>
</comment>
<dbReference type="InterPro" id="IPR006204">
    <property type="entry name" value="GHMP_kinase_N_dom"/>
</dbReference>
<gene>
    <name evidence="12" type="primary">mvk</name>
    <name evidence="12" type="ORF">DIW82_07045</name>
</gene>
<keyword evidence="7" id="KW-0460">Magnesium</keyword>
<dbReference type="UniPathway" id="UPA00057">
    <property type="reaction ID" value="UER00098"/>
</dbReference>
<comment type="caution">
    <text evidence="12">The sequence shown here is derived from an EMBL/GenBank/DDBJ whole genome shotgun (WGS) entry which is preliminary data.</text>
</comment>
<keyword evidence="5 12" id="KW-0418">Kinase</keyword>
<evidence type="ECO:0000259" key="10">
    <source>
        <dbReference type="Pfam" id="PF00288"/>
    </source>
</evidence>